<dbReference type="InterPro" id="IPR001660">
    <property type="entry name" value="SAM"/>
</dbReference>
<feature type="compositionally biased region" description="Pro residues" evidence="3">
    <location>
        <begin position="607"/>
        <end position="627"/>
    </location>
</feature>
<dbReference type="PROSITE" id="PS50105">
    <property type="entry name" value="SAM_DOMAIN"/>
    <property type="match status" value="1"/>
</dbReference>
<dbReference type="Pfam" id="PF24234">
    <property type="entry name" value="KH_BICC1_1st"/>
    <property type="match status" value="1"/>
</dbReference>
<feature type="region of interest" description="Disordered" evidence="3">
    <location>
        <begin position="600"/>
        <end position="633"/>
    </location>
</feature>
<name>A0A7E4WCB7_PANRE</name>
<proteinExistence type="predicted"/>
<evidence type="ECO:0000313" key="6">
    <source>
        <dbReference type="WBParaSite" id="Pan_g8789.t1"/>
    </source>
</evidence>
<evidence type="ECO:0000256" key="2">
    <source>
        <dbReference type="PROSITE-ProRule" id="PRU00117"/>
    </source>
</evidence>
<dbReference type="GO" id="GO:0005737">
    <property type="term" value="C:cytoplasm"/>
    <property type="evidence" value="ECO:0007669"/>
    <property type="project" value="TreeGrafter"/>
</dbReference>
<keyword evidence="1" id="KW-0677">Repeat</keyword>
<keyword evidence="2" id="KW-0694">RNA-binding</keyword>
<dbReference type="PROSITE" id="PS50084">
    <property type="entry name" value="KH_TYPE_1"/>
    <property type="match status" value="1"/>
</dbReference>
<dbReference type="Gene3D" id="1.10.150.50">
    <property type="entry name" value="Transcription Factor, Ets-1"/>
    <property type="match status" value="1"/>
</dbReference>
<dbReference type="InterPro" id="IPR047549">
    <property type="entry name" value="BICC1_KH-I_rpt1"/>
</dbReference>
<dbReference type="GO" id="GO:0003723">
    <property type="term" value="F:RNA binding"/>
    <property type="evidence" value="ECO:0007669"/>
    <property type="project" value="UniProtKB-UniRule"/>
</dbReference>
<accession>A0A7E4WCB7</accession>
<dbReference type="Gene3D" id="3.30.310.270">
    <property type="match status" value="2"/>
</dbReference>
<feature type="region of interest" description="Disordered" evidence="3">
    <location>
        <begin position="1"/>
        <end position="24"/>
    </location>
</feature>
<evidence type="ECO:0000259" key="4">
    <source>
        <dbReference type="PROSITE" id="PS50105"/>
    </source>
</evidence>
<reference evidence="5" key="1">
    <citation type="journal article" date="2013" name="Genetics">
        <title>The draft genome and transcriptome of Panagrellus redivivus are shaped by the harsh demands of a free-living lifestyle.</title>
        <authorList>
            <person name="Srinivasan J."/>
            <person name="Dillman A.R."/>
            <person name="Macchietto M.G."/>
            <person name="Heikkinen L."/>
            <person name="Lakso M."/>
            <person name="Fracchia K.M."/>
            <person name="Antoshechkin I."/>
            <person name="Mortazavi A."/>
            <person name="Wong G."/>
            <person name="Sternberg P.W."/>
        </authorList>
    </citation>
    <scope>NUCLEOTIDE SEQUENCE [LARGE SCALE GENOMIC DNA]</scope>
    <source>
        <strain evidence="5">MT8872</strain>
    </source>
</reference>
<dbReference type="InterPro" id="IPR004087">
    <property type="entry name" value="KH_dom"/>
</dbReference>
<dbReference type="SUPFAM" id="SSF54791">
    <property type="entry name" value="Eukaryotic type KH-domain (KH-domain type I)"/>
    <property type="match status" value="1"/>
</dbReference>
<dbReference type="InterPro" id="IPR047554">
    <property type="entry name" value="BICC1_KH-I_rpt2"/>
</dbReference>
<dbReference type="Pfam" id="PF22801">
    <property type="entry name" value="KH_GLD-3_1st"/>
    <property type="match status" value="1"/>
</dbReference>
<keyword evidence="5" id="KW-1185">Reference proteome</keyword>
<dbReference type="SMART" id="SM00322">
    <property type="entry name" value="KH"/>
    <property type="match status" value="1"/>
</dbReference>
<dbReference type="PANTHER" id="PTHR10627">
    <property type="entry name" value="SCP160"/>
    <property type="match status" value="1"/>
</dbReference>
<evidence type="ECO:0000256" key="3">
    <source>
        <dbReference type="SAM" id="MobiDB-lite"/>
    </source>
</evidence>
<dbReference type="Pfam" id="PF00536">
    <property type="entry name" value="SAM_1"/>
    <property type="match status" value="1"/>
</dbReference>
<dbReference type="InterPro" id="IPR036612">
    <property type="entry name" value="KH_dom_type_1_sf"/>
</dbReference>
<dbReference type="InterPro" id="IPR013761">
    <property type="entry name" value="SAM/pointed_sf"/>
</dbReference>
<protein>
    <submittedName>
        <fullName evidence="6">SAM domain-containing protein</fullName>
    </submittedName>
</protein>
<dbReference type="Pfam" id="PF22985">
    <property type="entry name" value="KH_BICC1"/>
    <property type="match status" value="1"/>
</dbReference>
<organism evidence="5 6">
    <name type="scientific">Panagrellus redivivus</name>
    <name type="common">Microworm</name>
    <dbReference type="NCBI Taxonomy" id="6233"/>
    <lineage>
        <taxon>Eukaryota</taxon>
        <taxon>Metazoa</taxon>
        <taxon>Ecdysozoa</taxon>
        <taxon>Nematoda</taxon>
        <taxon>Chromadorea</taxon>
        <taxon>Rhabditida</taxon>
        <taxon>Tylenchina</taxon>
        <taxon>Panagrolaimomorpha</taxon>
        <taxon>Panagrolaimoidea</taxon>
        <taxon>Panagrolaimidae</taxon>
        <taxon>Panagrellus</taxon>
    </lineage>
</organism>
<dbReference type="Proteomes" id="UP000492821">
    <property type="component" value="Unassembled WGS sequence"/>
</dbReference>
<dbReference type="WBParaSite" id="Pan_g8789.t1">
    <property type="protein sequence ID" value="Pan_g8789.t1"/>
    <property type="gene ID" value="Pan_g8789"/>
</dbReference>
<evidence type="ECO:0000313" key="5">
    <source>
        <dbReference type="Proteomes" id="UP000492821"/>
    </source>
</evidence>
<dbReference type="PANTHER" id="PTHR10627:SF69">
    <property type="entry name" value="PROTEIN BICAUDAL C"/>
    <property type="match status" value="1"/>
</dbReference>
<dbReference type="AlphaFoldDB" id="A0A7E4WCB7"/>
<dbReference type="InterPro" id="IPR054727">
    <property type="entry name" value="BICC1_KH"/>
</dbReference>
<dbReference type="SMART" id="SM00454">
    <property type="entry name" value="SAM"/>
    <property type="match status" value="1"/>
</dbReference>
<sequence>MRSEVPESVNGDGDSASIAPEPLPEGWIEEKVQVDRKKLELMISGTLDDAPLPPASEYFDSVEKETCTRISWPSRLKIGAKTKKDPFVKIAGEPTNVEKAKDNILILLRVKKDRITLKMEIGHTSHSHIIGRGGRNTQDVMRETNCHIHFPDSNKHNELDKNNQVSIAGGVFQVERARSKLRLISPINLNVTVDVGLNGLAIINIPEIQRSLVTNDISVQILSPTPSLLQLVIRASVYFEHDVLTIVNLFHHRLNSMGISTESSICRSNFDLRPSLLQPNYGLFSLNTIRWIAFQTKTQMQFSPQGSSILVMGAAASVFSARRYLTGLLPVSIQFEKPSDYGNTKQILRNLEQRYDVTIGDKKKTSGNNNDVLMVIRSYEANLENVYLARQKLLQSDLSEALSVKEYDFMRDILNKIADASYMKEATTPNNFRSNMFDTSLPPPPPTPLQPQWIQNAPEPYSTSQTTPNFLIGKSCFDAFTSERSSPVFPDLCNGNDPRETVIAQAMLDKNIGVKSDHWKTPGLERQMNMNREKMLLKANKATYVPDAVEVRHPTDMWSGYGFSTSLPPDILKLGIKQIWENPEESEHGFGATLSINKKTKTVSNRGPPPQPPAPAPQPPPSLPDPPLQSSAIFNKGLPSVREEEELSDYNQSISSNFSASLSQTAREFPLPPLFKRHAFAASASVFESTPALNNDINWNIDVFVDPAMVLAQLGCSEYLPQFRDQEIDMQAFLLLDEQNLKDIGVSTMGARKKIFNAILKLRDSARKHGYSI</sequence>
<dbReference type="CDD" id="cd22421">
    <property type="entry name" value="KH-I_BICC1_rpt2"/>
    <property type="match status" value="1"/>
</dbReference>
<feature type="domain" description="SAM" evidence="4">
    <location>
        <begin position="699"/>
        <end position="765"/>
    </location>
</feature>
<evidence type="ECO:0000256" key="1">
    <source>
        <dbReference type="ARBA" id="ARBA00022737"/>
    </source>
</evidence>
<reference evidence="6" key="2">
    <citation type="submission" date="2020-10" db="UniProtKB">
        <authorList>
            <consortium name="WormBaseParasite"/>
        </authorList>
    </citation>
    <scope>IDENTIFICATION</scope>
</reference>
<dbReference type="SUPFAM" id="SSF47769">
    <property type="entry name" value="SAM/Pointed domain"/>
    <property type="match status" value="1"/>
</dbReference>